<dbReference type="PANTHER" id="PTHR35330">
    <property type="entry name" value="SIROHEME BIOSYNTHESIS PROTEIN MET8"/>
    <property type="match status" value="1"/>
</dbReference>
<evidence type="ECO:0000313" key="8">
    <source>
        <dbReference type="EMBL" id="KPQ43176.1"/>
    </source>
</evidence>
<evidence type="ECO:0000256" key="4">
    <source>
        <dbReference type="ARBA" id="ARBA00023027"/>
    </source>
</evidence>
<evidence type="ECO:0000256" key="5">
    <source>
        <dbReference type="ARBA" id="ARBA00023244"/>
    </source>
</evidence>
<evidence type="ECO:0000256" key="3">
    <source>
        <dbReference type="ARBA" id="ARBA00023002"/>
    </source>
</evidence>
<dbReference type="InterPro" id="IPR028281">
    <property type="entry name" value="Sirohaem_synthase_central"/>
</dbReference>
<dbReference type="Gene3D" id="1.10.8.610">
    <property type="entry name" value="SirC, precorrin-2 dehydrogenase, C-terminal helical domain-like"/>
    <property type="match status" value="1"/>
</dbReference>
<keyword evidence="4" id="KW-0520">NAD</keyword>
<dbReference type="AlphaFoldDB" id="A0A0P8C8M9"/>
<dbReference type="InterPro" id="IPR036291">
    <property type="entry name" value="NAD(P)-bd_dom_sf"/>
</dbReference>
<feature type="domain" description="Siroheme synthase central" evidence="7">
    <location>
        <begin position="122"/>
        <end position="147"/>
    </location>
</feature>
<name>A0A0P8C8M9_9EURY</name>
<dbReference type="UniPathway" id="UPA00262">
    <property type="reaction ID" value="UER00222"/>
</dbReference>
<protein>
    <recommendedName>
        <fullName evidence="2">precorrin-2 dehydrogenase</fullName>
        <ecNumber evidence="2">1.3.1.76</ecNumber>
    </recommendedName>
</protein>
<comment type="pathway">
    <text evidence="1">Porphyrin-containing compound metabolism; siroheme biosynthesis; sirohydrochlorin from precorrin-2: step 1/1.</text>
</comment>
<dbReference type="InterPro" id="IPR028161">
    <property type="entry name" value="Met8-like"/>
</dbReference>
<evidence type="ECO:0000313" key="9">
    <source>
        <dbReference type="Proteomes" id="UP000050360"/>
    </source>
</evidence>
<gene>
    <name evidence="8" type="ORF">MPEBLZ_02290</name>
</gene>
<dbReference type="SUPFAM" id="SSF51735">
    <property type="entry name" value="NAD(P)-binding Rossmann-fold domains"/>
    <property type="match status" value="1"/>
</dbReference>
<proteinExistence type="predicted"/>
<dbReference type="EMBL" id="LKCM01000173">
    <property type="protein sequence ID" value="KPQ43176.1"/>
    <property type="molecule type" value="Genomic_DNA"/>
</dbReference>
<comment type="caution">
    <text evidence="8">The sequence shown here is derived from an EMBL/GenBank/DDBJ whole genome shotgun (WGS) entry which is preliminary data.</text>
</comment>
<dbReference type="GO" id="GO:0019354">
    <property type="term" value="P:siroheme biosynthetic process"/>
    <property type="evidence" value="ECO:0007669"/>
    <property type="project" value="UniProtKB-UniPathway"/>
</dbReference>
<dbReference type="InterPro" id="IPR042518">
    <property type="entry name" value="SirC_C"/>
</dbReference>
<dbReference type="GO" id="GO:0004325">
    <property type="term" value="F:ferrochelatase activity"/>
    <property type="evidence" value="ECO:0007669"/>
    <property type="project" value="InterPro"/>
</dbReference>
<dbReference type="PANTHER" id="PTHR35330:SF1">
    <property type="entry name" value="SIROHEME BIOSYNTHESIS PROTEIN MET8"/>
    <property type="match status" value="1"/>
</dbReference>
<dbReference type="Proteomes" id="UP000050360">
    <property type="component" value="Unassembled WGS sequence"/>
</dbReference>
<reference evidence="8 9" key="1">
    <citation type="submission" date="2015-09" db="EMBL/GenBank/DDBJ databases">
        <title>A metagenomics-based metabolic model of nitrate-dependent anaerobic oxidation of methane by Methanoperedens-like archaea.</title>
        <authorList>
            <person name="Arshad A."/>
            <person name="Speth D.R."/>
            <person name="De Graaf R.M."/>
            <person name="Op Den Camp H.J."/>
            <person name="Jetten M.S."/>
            <person name="Welte C.U."/>
        </authorList>
    </citation>
    <scope>NUCLEOTIDE SEQUENCE [LARGE SCALE GENOMIC DNA]</scope>
</reference>
<keyword evidence="5" id="KW-0627">Porphyrin biosynthesis</keyword>
<dbReference type="GO" id="GO:0043115">
    <property type="term" value="F:precorrin-2 dehydrogenase activity"/>
    <property type="evidence" value="ECO:0007669"/>
    <property type="project" value="UniProtKB-EC"/>
</dbReference>
<dbReference type="Pfam" id="PF14824">
    <property type="entry name" value="Sirohm_synth_M"/>
    <property type="match status" value="1"/>
</dbReference>
<evidence type="ECO:0000256" key="2">
    <source>
        <dbReference type="ARBA" id="ARBA00012400"/>
    </source>
</evidence>
<accession>A0A0P8C8M9</accession>
<sequence>MSDFLPLMLDLKEKEIIIFGGGEVGERKASLFCELALVTVISKEFTSGLNGFYEMGKIKLIKVKDITGKDISSYLKKAFIVIPATNDAMLNERIAKIARDEGKFVNRVDDIGDIIIPSVIRRGDIVIGISTAGQSPALSKYIRQKVEEVITPEFTQMSKLQNEIRERLKTEVDEQKKRKEILWNIINDNDVWKGFEESYEKAYIIASKHIR</sequence>
<dbReference type="InterPro" id="IPR006367">
    <property type="entry name" value="Sirohaem_synthase_N"/>
</dbReference>
<dbReference type="SUPFAM" id="SSF75615">
    <property type="entry name" value="Siroheme synthase middle domains-like"/>
    <property type="match status" value="1"/>
</dbReference>
<dbReference type="Gene3D" id="3.40.50.720">
    <property type="entry name" value="NAD(P)-binding Rossmann-like Domain"/>
    <property type="match status" value="1"/>
</dbReference>
<dbReference type="NCBIfam" id="TIGR01470">
    <property type="entry name" value="cysG_Nterm"/>
    <property type="match status" value="1"/>
</dbReference>
<dbReference type="EC" id="1.3.1.76" evidence="2"/>
<organism evidence="8 9">
    <name type="scientific">Candidatus Methanoperedens nitratireducens</name>
    <dbReference type="NCBI Taxonomy" id="1392998"/>
    <lineage>
        <taxon>Archaea</taxon>
        <taxon>Methanobacteriati</taxon>
        <taxon>Methanobacteriota</taxon>
        <taxon>Stenosarchaea group</taxon>
        <taxon>Methanomicrobia</taxon>
        <taxon>Methanosarcinales</taxon>
        <taxon>ANME-2 cluster</taxon>
        <taxon>Candidatus Methanoperedentaceae</taxon>
        <taxon>Candidatus Methanoperedens</taxon>
    </lineage>
</organism>
<dbReference type="Pfam" id="PF13241">
    <property type="entry name" value="NAD_binding_7"/>
    <property type="match status" value="1"/>
</dbReference>
<evidence type="ECO:0000256" key="1">
    <source>
        <dbReference type="ARBA" id="ARBA00005010"/>
    </source>
</evidence>
<keyword evidence="3" id="KW-0560">Oxidoreductase</keyword>
<comment type="catalytic activity">
    <reaction evidence="6">
        <text>precorrin-2 + NAD(+) = sirohydrochlorin + NADH + 2 H(+)</text>
        <dbReference type="Rhea" id="RHEA:15613"/>
        <dbReference type="ChEBI" id="CHEBI:15378"/>
        <dbReference type="ChEBI" id="CHEBI:57540"/>
        <dbReference type="ChEBI" id="CHEBI:57945"/>
        <dbReference type="ChEBI" id="CHEBI:58351"/>
        <dbReference type="ChEBI" id="CHEBI:58827"/>
        <dbReference type="EC" id="1.3.1.76"/>
    </reaction>
</comment>
<evidence type="ECO:0000256" key="6">
    <source>
        <dbReference type="ARBA" id="ARBA00047561"/>
    </source>
</evidence>
<evidence type="ECO:0000259" key="7">
    <source>
        <dbReference type="Pfam" id="PF14824"/>
    </source>
</evidence>